<feature type="compositionally biased region" description="Polar residues" evidence="1">
    <location>
        <begin position="127"/>
        <end position="152"/>
    </location>
</feature>
<dbReference type="PROSITE" id="PS50822">
    <property type="entry name" value="PIWI"/>
    <property type="match status" value="1"/>
</dbReference>
<feature type="domain" description="Piwi" evidence="2">
    <location>
        <begin position="796"/>
        <end position="1111"/>
    </location>
</feature>
<evidence type="ECO:0000256" key="1">
    <source>
        <dbReference type="SAM" id="MobiDB-lite"/>
    </source>
</evidence>
<dbReference type="PANTHER" id="PTHR22891">
    <property type="entry name" value="EUKARYOTIC TRANSLATION INITIATION FACTOR 2C"/>
    <property type="match status" value="1"/>
</dbReference>
<reference evidence="3 4" key="1">
    <citation type="submission" date="2017-12" db="EMBL/GenBank/DDBJ databases">
        <title>Comparative genomics of Botrytis spp.</title>
        <authorList>
            <person name="Valero-Jimenez C.A."/>
            <person name="Tapia P."/>
            <person name="Veloso J."/>
            <person name="Silva-Moreno E."/>
            <person name="Staats M."/>
            <person name="Valdes J.H."/>
            <person name="Van Kan J.A.L."/>
        </authorList>
    </citation>
    <scope>NUCLEOTIDE SEQUENCE [LARGE SCALE GENOMIC DNA]</scope>
    <source>
        <strain evidence="3 4">Be9601</strain>
    </source>
</reference>
<proteinExistence type="predicted"/>
<evidence type="ECO:0000313" key="3">
    <source>
        <dbReference type="EMBL" id="TGO77863.1"/>
    </source>
</evidence>
<feature type="region of interest" description="Disordered" evidence="1">
    <location>
        <begin position="118"/>
        <end position="255"/>
    </location>
</feature>
<accession>A0A4Z1K9A2</accession>
<dbReference type="Proteomes" id="UP000297229">
    <property type="component" value="Unassembled WGS sequence"/>
</dbReference>
<dbReference type="Gene3D" id="3.40.50.2300">
    <property type="match status" value="1"/>
</dbReference>
<keyword evidence="4" id="KW-1185">Reference proteome</keyword>
<comment type="caution">
    <text evidence="3">The sequence shown here is derived from an EMBL/GenBank/DDBJ whole genome shotgun (WGS) entry which is preliminary data.</text>
</comment>
<dbReference type="InterPro" id="IPR036085">
    <property type="entry name" value="PAZ_dom_sf"/>
</dbReference>
<sequence>MQQYVRNCDLCKGGKSEHQRTQHCLLDPDINPYRRFDAERQCDFCKRDHEPHQCKEAKANACGNCGHGWHDKRECMLDQSFDSHLEQFTLPKYKTASQIQKARPESRREECRDNYNKKFKKGRYAQSLPSATLTPTPSESGPSETGTSVSRSIESHPLVPSLPAPGPVASGTTISLSEANASLSSQSSQPRQKSQASGQTQSQTQVQASAGGSDDAETGEKDEATIRKENREKWTSASLELPGYPPENQIPPISNNNPNAKTNFFQVSINPNPVDLRRYRIEFGKTPSYDSAGKITHRDVFKPDVKRTTIDQMLTANPPTATVYATDYFCYIISVGRLYHECGDDLNKSIDKSHSITSADSTSPELTMTNGIVYESNVNLAELQRFVNRDPARNPNYNPGEDLKSLNIISWQRIHLSTFQGGRLGNKFYPDSMGNHNVDVVPPGFSPESQKYPLWNLRSGFFSSMRPGNGCLLLNVNCTTSAFFPDIILENWIYAKFGNGIQPTDVLRMLRGVKVTFIGDPKRKKRAICGIDPLTVSQKMFTPTGGNPISVWQHMSNTYPKHQQDCSQNAWCVNVGSSINGGMKIWYPADMLRICLWQPAGKKAGVEITQQMLTQATKTPYENQRALMVDSKPHLALVPPPECYVPFGIRVSPDLLLLSRVRQLAPPELRFRNPNPNNQDRVRGVYPNLATWALTKVAIKRPQDTLKGFDVVSNVYPKLFVINLTQHRNAVTFIETLMGQLRNYGFSAQTYSMAPAIIDAGLNAMTSQLRRASVTTILNAVVTRWEQQFNLTGIPLIIVLLPNSKKSNPRLYSDVKWWGDCVRGIPTVCISEDAIRKGAKKQGGDIKIDFNLMANIALKINFKLGGRSHHVQDLGVENGTMIMGADVTHVGKGQDDGCPSQAGVVATRDQHHIHYLASARLQTHNTEFIEDLEGMVEERLEAYYQRNRRLPKHILFYRDGVGETQYGMVLREELPQVRVACMRMATKYDGNSPLITLLVVGKRHHARFFPEIPLNAPANGRNLIAGTVVDRNVNDPNRTNFYLQSHDSALGTARTGHYVVIVDESAYGLDRLERVTNNICYTGSRATKGLSVCTPAKYADILCTRLRCYMYPALHREMGTTLTNATVTQYRQNATIWNSTAGNPWHPNVNNIMFYL</sequence>
<feature type="compositionally biased region" description="Low complexity" evidence="1">
    <location>
        <begin position="175"/>
        <end position="213"/>
    </location>
</feature>
<dbReference type="AlphaFoldDB" id="A0A4Z1K9A2"/>
<dbReference type="SMART" id="SM00950">
    <property type="entry name" value="Piwi"/>
    <property type="match status" value="1"/>
</dbReference>
<feature type="compositionally biased region" description="Basic and acidic residues" evidence="1">
    <location>
        <begin position="218"/>
        <end position="234"/>
    </location>
</feature>
<dbReference type="InterPro" id="IPR012337">
    <property type="entry name" value="RNaseH-like_sf"/>
</dbReference>
<dbReference type="InterPro" id="IPR003165">
    <property type="entry name" value="Piwi"/>
</dbReference>
<organism evidence="3 4">
    <name type="scientific">Botrytis elliptica</name>
    <dbReference type="NCBI Taxonomy" id="278938"/>
    <lineage>
        <taxon>Eukaryota</taxon>
        <taxon>Fungi</taxon>
        <taxon>Dikarya</taxon>
        <taxon>Ascomycota</taxon>
        <taxon>Pezizomycotina</taxon>
        <taxon>Leotiomycetes</taxon>
        <taxon>Helotiales</taxon>
        <taxon>Sclerotiniaceae</taxon>
        <taxon>Botrytis</taxon>
    </lineage>
</organism>
<evidence type="ECO:0000313" key="4">
    <source>
        <dbReference type="Proteomes" id="UP000297229"/>
    </source>
</evidence>
<dbReference type="GO" id="GO:0003676">
    <property type="term" value="F:nucleic acid binding"/>
    <property type="evidence" value="ECO:0007669"/>
    <property type="project" value="InterPro"/>
</dbReference>
<name>A0A4Z1K9A2_9HELO</name>
<dbReference type="Pfam" id="PF02171">
    <property type="entry name" value="Piwi"/>
    <property type="match status" value="1"/>
</dbReference>
<dbReference type="OrthoDB" id="10252740at2759"/>
<dbReference type="Gene3D" id="3.30.420.10">
    <property type="entry name" value="Ribonuclease H-like superfamily/Ribonuclease H"/>
    <property type="match status" value="1"/>
</dbReference>
<dbReference type="InterPro" id="IPR014811">
    <property type="entry name" value="ArgoL1"/>
</dbReference>
<protein>
    <recommendedName>
        <fullName evidence="2">Piwi domain-containing protein</fullName>
    </recommendedName>
</protein>
<dbReference type="Pfam" id="PF08699">
    <property type="entry name" value="ArgoL1"/>
    <property type="match status" value="1"/>
</dbReference>
<dbReference type="EMBL" id="PQXM01000088">
    <property type="protein sequence ID" value="TGO77863.1"/>
    <property type="molecule type" value="Genomic_DNA"/>
</dbReference>
<dbReference type="STRING" id="278938.A0A4Z1K9A2"/>
<dbReference type="SUPFAM" id="SSF101690">
    <property type="entry name" value="PAZ domain"/>
    <property type="match status" value="1"/>
</dbReference>
<dbReference type="InterPro" id="IPR036397">
    <property type="entry name" value="RNaseH_sf"/>
</dbReference>
<dbReference type="SMART" id="SM01163">
    <property type="entry name" value="DUF1785"/>
    <property type="match status" value="1"/>
</dbReference>
<evidence type="ECO:0000259" key="2">
    <source>
        <dbReference type="PROSITE" id="PS50822"/>
    </source>
</evidence>
<dbReference type="SUPFAM" id="SSF53098">
    <property type="entry name" value="Ribonuclease H-like"/>
    <property type="match status" value="1"/>
</dbReference>
<gene>
    <name evidence="3" type="ORF">BELL_0088g00180</name>
</gene>